<keyword evidence="2" id="KW-0812">Transmembrane</keyword>
<dbReference type="EMBL" id="ML178821">
    <property type="protein sequence ID" value="TFL02806.1"/>
    <property type="molecule type" value="Genomic_DNA"/>
</dbReference>
<feature type="domain" description="Saccharopine dehydrogenase NADP binding" evidence="3">
    <location>
        <begin position="9"/>
        <end position="147"/>
    </location>
</feature>
<dbReference type="SUPFAM" id="SSF51735">
    <property type="entry name" value="NAD(P)-binding Rossmann-fold domains"/>
    <property type="match status" value="1"/>
</dbReference>
<keyword evidence="5" id="KW-1185">Reference proteome</keyword>
<accession>A0A5C3QLK1</accession>
<dbReference type="GO" id="GO:0005739">
    <property type="term" value="C:mitochondrion"/>
    <property type="evidence" value="ECO:0007669"/>
    <property type="project" value="TreeGrafter"/>
</dbReference>
<evidence type="ECO:0000259" key="3">
    <source>
        <dbReference type="Pfam" id="PF03435"/>
    </source>
</evidence>
<dbReference type="Proteomes" id="UP000305067">
    <property type="component" value="Unassembled WGS sequence"/>
</dbReference>
<protein>
    <recommendedName>
        <fullName evidence="3">Saccharopine dehydrogenase NADP binding domain-containing protein</fullName>
    </recommendedName>
</protein>
<name>A0A5C3QLK1_9AGAR</name>
<dbReference type="Pfam" id="PF03435">
    <property type="entry name" value="Sacchrp_dh_NADP"/>
    <property type="match status" value="1"/>
</dbReference>
<comment type="similarity">
    <text evidence="1">Belongs to the saccharopine dehydrogenase family.</text>
</comment>
<proteinExistence type="inferred from homology"/>
<keyword evidence="2" id="KW-0472">Membrane</keyword>
<dbReference type="PANTHER" id="PTHR12286:SF5">
    <property type="entry name" value="SACCHAROPINE DEHYDROGENASE-LIKE OXIDOREDUCTASE"/>
    <property type="match status" value="1"/>
</dbReference>
<dbReference type="AlphaFoldDB" id="A0A5C3QLK1"/>
<organism evidence="4 5">
    <name type="scientific">Pterulicium gracile</name>
    <dbReference type="NCBI Taxonomy" id="1884261"/>
    <lineage>
        <taxon>Eukaryota</taxon>
        <taxon>Fungi</taxon>
        <taxon>Dikarya</taxon>
        <taxon>Basidiomycota</taxon>
        <taxon>Agaricomycotina</taxon>
        <taxon>Agaricomycetes</taxon>
        <taxon>Agaricomycetidae</taxon>
        <taxon>Agaricales</taxon>
        <taxon>Pleurotineae</taxon>
        <taxon>Pterulaceae</taxon>
        <taxon>Pterulicium</taxon>
    </lineage>
</organism>
<dbReference type="PANTHER" id="PTHR12286">
    <property type="entry name" value="SACCHAROPINE DEHYDROGENASE-LIKE OXIDOREDUCTASE"/>
    <property type="match status" value="1"/>
</dbReference>
<reference evidence="4 5" key="1">
    <citation type="journal article" date="2019" name="Nat. Ecol. Evol.">
        <title>Megaphylogeny resolves global patterns of mushroom evolution.</title>
        <authorList>
            <person name="Varga T."/>
            <person name="Krizsan K."/>
            <person name="Foldi C."/>
            <person name="Dima B."/>
            <person name="Sanchez-Garcia M."/>
            <person name="Sanchez-Ramirez S."/>
            <person name="Szollosi G.J."/>
            <person name="Szarkandi J.G."/>
            <person name="Papp V."/>
            <person name="Albert L."/>
            <person name="Andreopoulos W."/>
            <person name="Angelini C."/>
            <person name="Antonin V."/>
            <person name="Barry K.W."/>
            <person name="Bougher N.L."/>
            <person name="Buchanan P."/>
            <person name="Buyck B."/>
            <person name="Bense V."/>
            <person name="Catcheside P."/>
            <person name="Chovatia M."/>
            <person name="Cooper J."/>
            <person name="Damon W."/>
            <person name="Desjardin D."/>
            <person name="Finy P."/>
            <person name="Geml J."/>
            <person name="Haridas S."/>
            <person name="Hughes K."/>
            <person name="Justo A."/>
            <person name="Karasinski D."/>
            <person name="Kautmanova I."/>
            <person name="Kiss B."/>
            <person name="Kocsube S."/>
            <person name="Kotiranta H."/>
            <person name="LaButti K.M."/>
            <person name="Lechner B.E."/>
            <person name="Liimatainen K."/>
            <person name="Lipzen A."/>
            <person name="Lukacs Z."/>
            <person name="Mihaltcheva S."/>
            <person name="Morgado L.N."/>
            <person name="Niskanen T."/>
            <person name="Noordeloos M.E."/>
            <person name="Ohm R.A."/>
            <person name="Ortiz-Santana B."/>
            <person name="Ovrebo C."/>
            <person name="Racz N."/>
            <person name="Riley R."/>
            <person name="Savchenko A."/>
            <person name="Shiryaev A."/>
            <person name="Soop K."/>
            <person name="Spirin V."/>
            <person name="Szebenyi C."/>
            <person name="Tomsovsky M."/>
            <person name="Tulloss R.E."/>
            <person name="Uehling J."/>
            <person name="Grigoriev I.V."/>
            <person name="Vagvolgyi C."/>
            <person name="Papp T."/>
            <person name="Martin F.M."/>
            <person name="Miettinen O."/>
            <person name="Hibbett D.S."/>
            <person name="Nagy L.G."/>
        </authorList>
    </citation>
    <scope>NUCLEOTIDE SEQUENCE [LARGE SCALE GENOMIC DNA]</scope>
    <source>
        <strain evidence="4 5">CBS 309.79</strain>
    </source>
</reference>
<gene>
    <name evidence="4" type="ORF">BDV98DRAFT_564867</name>
</gene>
<evidence type="ECO:0000256" key="1">
    <source>
        <dbReference type="ARBA" id="ARBA00038048"/>
    </source>
</evidence>
<keyword evidence="2" id="KW-1133">Transmembrane helix</keyword>
<evidence type="ECO:0000313" key="5">
    <source>
        <dbReference type="Proteomes" id="UP000305067"/>
    </source>
</evidence>
<dbReference type="OrthoDB" id="10268090at2759"/>
<dbReference type="InterPro" id="IPR005097">
    <property type="entry name" value="Sacchrp_dh_NADP-bd"/>
</dbReference>
<dbReference type="GO" id="GO:0009247">
    <property type="term" value="P:glycolipid biosynthetic process"/>
    <property type="evidence" value="ECO:0007669"/>
    <property type="project" value="TreeGrafter"/>
</dbReference>
<dbReference type="GO" id="GO:0005811">
    <property type="term" value="C:lipid droplet"/>
    <property type="evidence" value="ECO:0007669"/>
    <property type="project" value="TreeGrafter"/>
</dbReference>
<evidence type="ECO:0000313" key="4">
    <source>
        <dbReference type="EMBL" id="TFL02806.1"/>
    </source>
</evidence>
<evidence type="ECO:0000256" key="2">
    <source>
        <dbReference type="SAM" id="Phobius"/>
    </source>
</evidence>
<dbReference type="InterPro" id="IPR051276">
    <property type="entry name" value="Saccharopine_DH-like_oxidrdct"/>
</dbReference>
<dbReference type="InterPro" id="IPR036291">
    <property type="entry name" value="NAD(P)-bd_dom_sf"/>
</dbReference>
<dbReference type="GO" id="GO:0005886">
    <property type="term" value="C:plasma membrane"/>
    <property type="evidence" value="ECO:0007669"/>
    <property type="project" value="TreeGrafter"/>
</dbReference>
<sequence length="518" mass="55087">MSDSNKVDIIVLGATGFTGRLITRYLYAHPACAYSPNYNPSSEFTFTFGLGARSMSKLKTTVAEPLSLAREVPLIEVDVTNVSDLERAFGLGSGEGKARVKVVISAVGPFWKYGTELVRTCAKHGIHYVDTTGETPWLKDIIEQFDYLATKSGAIIVPSCGLDSIPADLSVYLASRALHSHHLFSLSHSSPSPHIGLGPSITALALRGAMSGGTLQTILSLLSELPPSKLRASAIPYALSPVKGPRNPAQKIVYSLPSIPGVKTLVGMVTMFGVGDRAVVHRSWGLLQLRKRTLQGQGQSGKREGGAEEEVRTYGEEMTYEEFMVTPNVFLAGLFGGLFVLGAGLLVALKPLQWLVKRFGLQSGSGPSESTMQNGRLVATNITSTDSKTEPKLTARTVITGKGDPGYLLTSVMTAESALALFSLLPDTPYKAPELGSLASSTSITSSWASLGSTTGPGPSSTTAFHHTKPTLNPIARQGGILTPTIAFGDVLVDRLERSGRFVFESEVFVGGEGRKGR</sequence>
<feature type="transmembrane region" description="Helical" evidence="2">
    <location>
        <begin position="329"/>
        <end position="349"/>
    </location>
</feature>
<dbReference type="Gene3D" id="3.40.50.720">
    <property type="entry name" value="NAD(P)-binding Rossmann-like Domain"/>
    <property type="match status" value="1"/>
</dbReference>